<feature type="region of interest" description="Disordered" evidence="1">
    <location>
        <begin position="220"/>
        <end position="290"/>
    </location>
</feature>
<proteinExistence type="predicted"/>
<feature type="compositionally biased region" description="Basic and acidic residues" evidence="1">
    <location>
        <begin position="237"/>
        <end position="247"/>
    </location>
</feature>
<gene>
    <name evidence="2" type="ORF">HNP84_001750</name>
</gene>
<sequence>MDTTGPGGLWLTSRLHAGPAAYGLVLTAMGAGSLAGNLLSSARWLARLLGAEDDDLAGPGGPVLRRRAPLPPRFPPGRPCPRGGGDLQPPPRGPSPWHQEPPGSGMTLACAGAVAALTLAPRPPRTPARPPSISARTTPPASSDHATRPLAVTLDPGETDPNRLCGSVLNAGAGAWPGRCRHTCCSGEGLGVPLTQYPSIPTACLALMARTNAEVAALAGQRQGDLTPPAPSARTLSHHERGRDRTRTGSSRHGRGPPVTPPRRGRSRTTSRAAAGPGPGPPAAARCASPSCRWRGTGPVVGGVGRVGSGRTICGVERARPRELSGFVGSAPSVMYGAFVLVQGLCPAQSSPE</sequence>
<dbReference type="AlphaFoldDB" id="A0A840P472"/>
<keyword evidence="3" id="KW-1185">Reference proteome</keyword>
<evidence type="ECO:0000313" key="2">
    <source>
        <dbReference type="EMBL" id="MBB5132037.1"/>
    </source>
</evidence>
<organism evidence="2 3">
    <name type="scientific">Thermocatellispora tengchongensis</name>
    <dbReference type="NCBI Taxonomy" id="1073253"/>
    <lineage>
        <taxon>Bacteria</taxon>
        <taxon>Bacillati</taxon>
        <taxon>Actinomycetota</taxon>
        <taxon>Actinomycetes</taxon>
        <taxon>Streptosporangiales</taxon>
        <taxon>Streptosporangiaceae</taxon>
        <taxon>Thermocatellispora</taxon>
    </lineage>
</organism>
<feature type="region of interest" description="Disordered" evidence="1">
    <location>
        <begin position="54"/>
        <end position="105"/>
    </location>
</feature>
<reference evidence="2 3" key="1">
    <citation type="submission" date="2020-08" db="EMBL/GenBank/DDBJ databases">
        <title>Genomic Encyclopedia of Type Strains, Phase IV (KMG-IV): sequencing the most valuable type-strain genomes for metagenomic binning, comparative biology and taxonomic classification.</title>
        <authorList>
            <person name="Goeker M."/>
        </authorList>
    </citation>
    <scope>NUCLEOTIDE SEQUENCE [LARGE SCALE GENOMIC DNA]</scope>
    <source>
        <strain evidence="2 3">DSM 45615</strain>
    </source>
</reference>
<name>A0A840P472_9ACTN</name>
<evidence type="ECO:0000256" key="1">
    <source>
        <dbReference type="SAM" id="MobiDB-lite"/>
    </source>
</evidence>
<dbReference type="EMBL" id="JACHGN010000003">
    <property type="protein sequence ID" value="MBB5132037.1"/>
    <property type="molecule type" value="Genomic_DNA"/>
</dbReference>
<protein>
    <submittedName>
        <fullName evidence="2">Uncharacterized protein</fullName>
    </submittedName>
</protein>
<dbReference type="Proteomes" id="UP000578449">
    <property type="component" value="Unassembled WGS sequence"/>
</dbReference>
<feature type="region of interest" description="Disordered" evidence="1">
    <location>
        <begin position="119"/>
        <end position="147"/>
    </location>
</feature>
<evidence type="ECO:0000313" key="3">
    <source>
        <dbReference type="Proteomes" id="UP000578449"/>
    </source>
</evidence>
<feature type="compositionally biased region" description="Pro residues" evidence="1">
    <location>
        <begin position="69"/>
        <end position="79"/>
    </location>
</feature>
<feature type="compositionally biased region" description="Pro residues" evidence="1">
    <location>
        <begin position="121"/>
        <end position="130"/>
    </location>
</feature>
<comment type="caution">
    <text evidence="2">The sequence shown here is derived from an EMBL/GenBank/DDBJ whole genome shotgun (WGS) entry which is preliminary data.</text>
</comment>
<accession>A0A840P472</accession>